<accession>A0A4Y8X5B0</accession>
<dbReference type="PRINTS" id="PR00111">
    <property type="entry name" value="ABHYDROLASE"/>
</dbReference>
<sequence>MARFETSGAVLDHSTVGMRGPTVVRLHGLTSSRRRDALLGVDVTRELGDRRVLAYDARGHGRSTGRPVPEDYRWSALASDLAELLDDVAPGESVVGAGVSMGSGTLMHLAVREPERFRALVLTLPPTAWSTRAAKAGTYEAAARAVETHGLHRFLGAAQAAHVRAPAALGPDDTTPEVTERLLPSVYRGAALSDLPAPADLAALEMPVLIQAWVEDVTHPLSTAEQLQALIRGSELMVARTPDDTRDWPRRTARWLDDVVG</sequence>
<dbReference type="SUPFAM" id="SSF53474">
    <property type="entry name" value="alpha/beta-Hydrolases"/>
    <property type="match status" value="1"/>
</dbReference>
<name>A0A4Y8X5B0_9MICC</name>
<dbReference type="InterPro" id="IPR029058">
    <property type="entry name" value="AB_hydrolase_fold"/>
</dbReference>
<reference evidence="2 3" key="1">
    <citation type="submission" date="2020-08" db="EMBL/GenBank/DDBJ databases">
        <title>Sequencing the genomes of 1000 actinobacteria strains.</title>
        <authorList>
            <person name="Klenk H.-P."/>
        </authorList>
    </citation>
    <scope>NUCLEOTIDE SEQUENCE [LARGE SCALE GENOMIC DNA]</scope>
    <source>
        <strain evidence="2 3">DSM 19079</strain>
    </source>
</reference>
<feature type="domain" description="AB hydrolase-1" evidence="1">
    <location>
        <begin position="21"/>
        <end position="128"/>
    </location>
</feature>
<dbReference type="InterPro" id="IPR050471">
    <property type="entry name" value="AB_hydrolase"/>
</dbReference>
<evidence type="ECO:0000313" key="3">
    <source>
        <dbReference type="Proteomes" id="UP000560081"/>
    </source>
</evidence>
<dbReference type="AlphaFoldDB" id="A0A4Y8X5B0"/>
<keyword evidence="3" id="KW-1185">Reference proteome</keyword>
<dbReference type="InterPro" id="IPR000073">
    <property type="entry name" value="AB_hydrolase_1"/>
</dbReference>
<dbReference type="PANTHER" id="PTHR43433">
    <property type="entry name" value="HYDROLASE, ALPHA/BETA FOLD FAMILY PROTEIN"/>
    <property type="match status" value="1"/>
</dbReference>
<organism evidence="2 3">
    <name type="scientific">Micrococcus flavus</name>
    <dbReference type="NCBI Taxonomy" id="384602"/>
    <lineage>
        <taxon>Bacteria</taxon>
        <taxon>Bacillati</taxon>
        <taxon>Actinomycetota</taxon>
        <taxon>Actinomycetes</taxon>
        <taxon>Micrococcales</taxon>
        <taxon>Micrococcaceae</taxon>
        <taxon>Micrococcus</taxon>
    </lineage>
</organism>
<protein>
    <submittedName>
        <fullName evidence="2">Pimeloyl-ACP methyl ester carboxylesterase</fullName>
    </submittedName>
</protein>
<dbReference type="EMBL" id="JACHMC010000001">
    <property type="protein sequence ID" value="MBB4882639.1"/>
    <property type="molecule type" value="Genomic_DNA"/>
</dbReference>
<evidence type="ECO:0000259" key="1">
    <source>
        <dbReference type="Pfam" id="PF00561"/>
    </source>
</evidence>
<comment type="caution">
    <text evidence="2">The sequence shown here is derived from an EMBL/GenBank/DDBJ whole genome shotgun (WGS) entry which is preliminary data.</text>
</comment>
<dbReference type="Proteomes" id="UP000560081">
    <property type="component" value="Unassembled WGS sequence"/>
</dbReference>
<dbReference type="Pfam" id="PF00561">
    <property type="entry name" value="Abhydrolase_1"/>
    <property type="match status" value="1"/>
</dbReference>
<evidence type="ECO:0000313" key="2">
    <source>
        <dbReference type="EMBL" id="MBB4882639.1"/>
    </source>
</evidence>
<gene>
    <name evidence="2" type="ORF">BJ976_000990</name>
</gene>
<proteinExistence type="predicted"/>
<dbReference type="GO" id="GO:0003824">
    <property type="term" value="F:catalytic activity"/>
    <property type="evidence" value="ECO:0007669"/>
    <property type="project" value="UniProtKB-ARBA"/>
</dbReference>
<dbReference type="OrthoDB" id="63519at2"/>
<dbReference type="PANTHER" id="PTHR43433:SF5">
    <property type="entry name" value="AB HYDROLASE-1 DOMAIN-CONTAINING PROTEIN"/>
    <property type="match status" value="1"/>
</dbReference>
<dbReference type="RefSeq" id="WP_135027412.1">
    <property type="nucleotide sequence ID" value="NZ_BMLA01000001.1"/>
</dbReference>
<dbReference type="Gene3D" id="3.40.50.1820">
    <property type="entry name" value="alpha/beta hydrolase"/>
    <property type="match status" value="1"/>
</dbReference>